<dbReference type="EMBL" id="CP044424">
    <property type="protein sequence ID" value="QFG36129.1"/>
    <property type="molecule type" value="Genomic_DNA"/>
</dbReference>
<sequence>MGRRYYRRRNSNSAGALIRDSVEVGNRLPWWGAALMGVVMFSLFYWGVPAWIYHQWESNPVRSPLGDLVRQVFERRIHWIQYLGIVLGLVGAFFAIKNYFWSERLSRHGEQSVGLFSRLLGRLLD</sequence>
<dbReference type="GeneID" id="51370461"/>
<evidence type="ECO:0000313" key="2">
    <source>
        <dbReference type="EMBL" id="QFG36129.1"/>
    </source>
</evidence>
<protein>
    <submittedName>
        <fullName evidence="2">Uncharacterized protein</fullName>
    </submittedName>
</protein>
<keyword evidence="4" id="KW-1185">Reference proteome</keyword>
<feature type="transmembrane region" description="Helical" evidence="1">
    <location>
        <begin position="28"/>
        <end position="48"/>
    </location>
</feature>
<gene>
    <name evidence="3" type="ORF">BDE18_4303</name>
    <name evidence="2" type="ORF">ESD82_07780</name>
</gene>
<geneLocation type="plasmid" evidence="2">
    <name>pPAN1</name>
</geneLocation>
<keyword evidence="1" id="KW-0812">Transmembrane</keyword>
<reference evidence="3 4" key="1">
    <citation type="submission" date="2018-10" db="EMBL/GenBank/DDBJ databases">
        <title>Genomic Encyclopedia of Archaeal and Bacterial Type Strains, Phase II (KMG-II): from individual species to whole genera.</title>
        <authorList>
            <person name="Goeker M."/>
        </authorList>
    </citation>
    <scope>NUCLEOTIDE SEQUENCE [LARGE SCALE GENOMIC DNA]</scope>
    <source>
        <strain evidence="4">ATCC 35512 / DSM 2944 / CIP 106514 / LMD 82.5 / NBRC 102493 / NCCB 82005 / GB17</strain>
        <strain evidence="3">DSM 2944</strain>
    </source>
</reference>
<evidence type="ECO:0000256" key="1">
    <source>
        <dbReference type="SAM" id="Phobius"/>
    </source>
</evidence>
<keyword evidence="1" id="KW-1133">Transmembrane helix</keyword>
<evidence type="ECO:0000313" key="5">
    <source>
        <dbReference type="Proteomes" id="UP000326453"/>
    </source>
</evidence>
<dbReference type="Proteomes" id="UP000326453">
    <property type="component" value="Plasmid pPAN1"/>
</dbReference>
<keyword evidence="2" id="KW-0614">Plasmid</keyword>
<keyword evidence="1" id="KW-0472">Membrane</keyword>
<organism evidence="2 5">
    <name type="scientific">Paracoccus pantotrophus</name>
    <name type="common">Thiosphaera pantotropha</name>
    <dbReference type="NCBI Taxonomy" id="82367"/>
    <lineage>
        <taxon>Bacteria</taxon>
        <taxon>Pseudomonadati</taxon>
        <taxon>Pseudomonadota</taxon>
        <taxon>Alphaproteobacteria</taxon>
        <taxon>Rhodobacterales</taxon>
        <taxon>Paracoccaceae</taxon>
        <taxon>Paracoccus</taxon>
    </lineage>
</organism>
<geneLocation type="plasmid" evidence="5">
    <name>ppan1</name>
</geneLocation>
<dbReference type="EMBL" id="RBLI01000004">
    <property type="protein sequence ID" value="RKS42598.1"/>
    <property type="molecule type" value="Genomic_DNA"/>
</dbReference>
<feature type="transmembrane region" description="Helical" evidence="1">
    <location>
        <begin position="79"/>
        <end position="100"/>
    </location>
</feature>
<evidence type="ECO:0000313" key="4">
    <source>
        <dbReference type="Proteomes" id="UP000273626"/>
    </source>
</evidence>
<proteinExistence type="predicted"/>
<dbReference type="RefSeq" id="WP_147429452.1">
    <property type="nucleotide sequence ID" value="NZ_CP044424.1"/>
</dbReference>
<dbReference type="Proteomes" id="UP000273626">
    <property type="component" value="Unassembled WGS sequence"/>
</dbReference>
<evidence type="ECO:0000313" key="3">
    <source>
        <dbReference type="EMBL" id="RKS42598.1"/>
    </source>
</evidence>
<accession>A0AAE6NTP0</accession>
<dbReference type="KEGG" id="ppan:ESD82_07780"/>
<reference evidence="2 5" key="2">
    <citation type="submission" date="2019-01" db="EMBL/GenBank/DDBJ databases">
        <title>Complete Genome Sequence and Annotation of the Paracoccus pantotrophus type strain DSM 2944.</title>
        <authorList>
            <person name="Bockwoldt J.A."/>
            <person name="Zimmermann M."/>
            <person name="Tiso T."/>
            <person name="Blank L.M."/>
        </authorList>
    </citation>
    <scope>NUCLEOTIDE SEQUENCE [LARGE SCALE GENOMIC DNA]</scope>
    <source>
        <strain evidence="2 5">DSM 2944</strain>
        <plasmid evidence="5">ppan1</plasmid>
        <plasmid evidence="2">pPAN1</plasmid>
    </source>
</reference>
<dbReference type="AlphaFoldDB" id="A0AAE6NTP0"/>
<name>A0AAE6NTP0_PARPN</name>